<accession>A0AA35ZND6</accession>
<organism evidence="2 3">
    <name type="scientific">Lactuca saligna</name>
    <name type="common">Willowleaf lettuce</name>
    <dbReference type="NCBI Taxonomy" id="75948"/>
    <lineage>
        <taxon>Eukaryota</taxon>
        <taxon>Viridiplantae</taxon>
        <taxon>Streptophyta</taxon>
        <taxon>Embryophyta</taxon>
        <taxon>Tracheophyta</taxon>
        <taxon>Spermatophyta</taxon>
        <taxon>Magnoliopsida</taxon>
        <taxon>eudicotyledons</taxon>
        <taxon>Gunneridae</taxon>
        <taxon>Pentapetalae</taxon>
        <taxon>asterids</taxon>
        <taxon>campanulids</taxon>
        <taxon>Asterales</taxon>
        <taxon>Asteraceae</taxon>
        <taxon>Cichorioideae</taxon>
        <taxon>Cichorieae</taxon>
        <taxon>Lactucinae</taxon>
        <taxon>Lactuca</taxon>
    </lineage>
</organism>
<feature type="region of interest" description="Disordered" evidence="1">
    <location>
        <begin position="82"/>
        <end position="105"/>
    </location>
</feature>
<keyword evidence="3" id="KW-1185">Reference proteome</keyword>
<protein>
    <submittedName>
        <fullName evidence="2">Uncharacterized protein</fullName>
    </submittedName>
</protein>
<dbReference type="EMBL" id="OX465083">
    <property type="protein sequence ID" value="CAI9294962.1"/>
    <property type="molecule type" value="Genomic_DNA"/>
</dbReference>
<evidence type="ECO:0000313" key="3">
    <source>
        <dbReference type="Proteomes" id="UP001177003"/>
    </source>
</evidence>
<proteinExistence type="predicted"/>
<evidence type="ECO:0000313" key="2">
    <source>
        <dbReference type="EMBL" id="CAI9294962.1"/>
    </source>
</evidence>
<gene>
    <name evidence="2" type="ORF">LSALG_LOCUS33921</name>
</gene>
<dbReference type="AlphaFoldDB" id="A0AA35ZND6"/>
<reference evidence="2" key="1">
    <citation type="submission" date="2023-04" db="EMBL/GenBank/DDBJ databases">
        <authorList>
            <person name="Vijverberg K."/>
            <person name="Xiong W."/>
            <person name="Schranz E."/>
        </authorList>
    </citation>
    <scope>NUCLEOTIDE SEQUENCE</scope>
</reference>
<sequence>MKLGALQLLGVPLHHNLRMMLPLRGLPGGANPSISDLRAEISILNQKIIKKEINVGALSVGYFDLKNNLIAEFGDKFKTTVEDPKEVETSPSAPTNTSQQDPFVNPPLVRTTIVIGHFEIKPAQAHPRSTLKYSRRQVST</sequence>
<feature type="compositionally biased region" description="Polar residues" evidence="1">
    <location>
        <begin position="89"/>
        <end position="102"/>
    </location>
</feature>
<dbReference type="Proteomes" id="UP001177003">
    <property type="component" value="Chromosome 7"/>
</dbReference>
<evidence type="ECO:0000256" key="1">
    <source>
        <dbReference type="SAM" id="MobiDB-lite"/>
    </source>
</evidence>
<name>A0AA35ZND6_LACSI</name>